<feature type="transmembrane region" description="Helical" evidence="7">
    <location>
        <begin position="180"/>
        <end position="197"/>
    </location>
</feature>
<name>A0A3B0X2X9_9ZZZZ</name>
<dbReference type="PANTHER" id="PTHR36964:SF1">
    <property type="entry name" value="PROTEIN-METHIONINE-SULFOXIDE REDUCTASE HEME-BINDING SUBUNIT MSRQ"/>
    <property type="match status" value="1"/>
</dbReference>
<dbReference type="GO" id="GO:0020037">
    <property type="term" value="F:heme binding"/>
    <property type="evidence" value="ECO:0007669"/>
    <property type="project" value="TreeGrafter"/>
</dbReference>
<dbReference type="HAMAP" id="MF_01207">
    <property type="entry name" value="MsrQ"/>
    <property type="match status" value="1"/>
</dbReference>
<sequence length="233" mass="27357">MIILSCRFISIYPGYGLELFLNYLFKHLLKYLRYTGFIGAACKPVVFILCLIPFFLLMRGAFNNELGPNPVEMIIRTLGDWGIYFLLIGLCISPLRRLLGVSWLIRYRRMIGLFAFFYISMHFLSYIWFEQFFSVDDIVKDIIKRPFITIGFINFLLLIPLAATSTNAMIKRLKKNWGRLHRLVYPVTMLALLHYFMMIKADYFVPSVLLVILSVLLGYRLVMRLKFFRLNSG</sequence>
<evidence type="ECO:0000256" key="1">
    <source>
        <dbReference type="ARBA" id="ARBA00004141"/>
    </source>
</evidence>
<evidence type="ECO:0000256" key="3">
    <source>
        <dbReference type="ARBA" id="ARBA00022692"/>
    </source>
</evidence>
<keyword evidence="5" id="KW-0408">Iron</keyword>
<evidence type="ECO:0000256" key="2">
    <source>
        <dbReference type="ARBA" id="ARBA00022448"/>
    </source>
</evidence>
<protein>
    <submittedName>
        <fullName evidence="9">Protein-methionine-sulfoxide reductase heme-binding subunit MsrQ</fullName>
    </submittedName>
</protein>
<keyword evidence="6 7" id="KW-0472">Membrane</keyword>
<feature type="transmembrane region" description="Helical" evidence="7">
    <location>
        <begin position="81"/>
        <end position="99"/>
    </location>
</feature>
<keyword evidence="4 7" id="KW-1133">Transmembrane helix</keyword>
<dbReference type="GO" id="GO:0010181">
    <property type="term" value="F:FMN binding"/>
    <property type="evidence" value="ECO:0007669"/>
    <property type="project" value="TreeGrafter"/>
</dbReference>
<gene>
    <name evidence="9" type="ORF">MNBD_GAMMA11-3253</name>
</gene>
<feature type="transmembrane region" description="Helical" evidence="7">
    <location>
        <begin position="149"/>
        <end position="168"/>
    </location>
</feature>
<accession>A0A3B0X2X9</accession>
<dbReference type="Pfam" id="PF01794">
    <property type="entry name" value="Ferric_reduct"/>
    <property type="match status" value="1"/>
</dbReference>
<organism evidence="9">
    <name type="scientific">hydrothermal vent metagenome</name>
    <dbReference type="NCBI Taxonomy" id="652676"/>
    <lineage>
        <taxon>unclassified sequences</taxon>
        <taxon>metagenomes</taxon>
        <taxon>ecological metagenomes</taxon>
    </lineage>
</organism>
<dbReference type="PANTHER" id="PTHR36964">
    <property type="entry name" value="PROTEIN-METHIONINE-SULFOXIDE REDUCTASE HEME-BINDING SUBUNIT MSRQ"/>
    <property type="match status" value="1"/>
</dbReference>
<feature type="domain" description="Ferric oxidoreductase" evidence="8">
    <location>
        <begin position="79"/>
        <end position="191"/>
    </location>
</feature>
<dbReference type="GO" id="GO:0016679">
    <property type="term" value="F:oxidoreductase activity, acting on diphenols and related substances as donors"/>
    <property type="evidence" value="ECO:0007669"/>
    <property type="project" value="TreeGrafter"/>
</dbReference>
<proteinExistence type="inferred from homology"/>
<evidence type="ECO:0000313" key="9">
    <source>
        <dbReference type="EMBL" id="VAW58753.1"/>
    </source>
</evidence>
<dbReference type="InterPro" id="IPR013130">
    <property type="entry name" value="Fe3_Rdtase_TM_dom"/>
</dbReference>
<dbReference type="GO" id="GO:0005886">
    <property type="term" value="C:plasma membrane"/>
    <property type="evidence" value="ECO:0007669"/>
    <property type="project" value="TreeGrafter"/>
</dbReference>
<reference evidence="9" key="1">
    <citation type="submission" date="2018-06" db="EMBL/GenBank/DDBJ databases">
        <authorList>
            <person name="Zhirakovskaya E."/>
        </authorList>
    </citation>
    <scope>NUCLEOTIDE SEQUENCE</scope>
</reference>
<feature type="transmembrane region" description="Helical" evidence="7">
    <location>
        <begin position="37"/>
        <end position="61"/>
    </location>
</feature>
<feature type="transmembrane region" description="Helical" evidence="7">
    <location>
        <begin position="203"/>
        <end position="222"/>
    </location>
</feature>
<keyword evidence="2" id="KW-0813">Transport</keyword>
<evidence type="ECO:0000259" key="8">
    <source>
        <dbReference type="Pfam" id="PF01794"/>
    </source>
</evidence>
<dbReference type="AlphaFoldDB" id="A0A3B0X2X9"/>
<comment type="subcellular location">
    <subcellularLocation>
        <location evidence="1">Membrane</location>
        <topology evidence="1">Multi-pass membrane protein</topology>
    </subcellularLocation>
</comment>
<dbReference type="InterPro" id="IPR022837">
    <property type="entry name" value="MsrQ-like"/>
</dbReference>
<feature type="transmembrane region" description="Helical" evidence="7">
    <location>
        <begin position="111"/>
        <end position="129"/>
    </location>
</feature>
<evidence type="ECO:0000256" key="6">
    <source>
        <dbReference type="ARBA" id="ARBA00023136"/>
    </source>
</evidence>
<keyword evidence="3 7" id="KW-0812">Transmembrane</keyword>
<dbReference type="EMBL" id="UOFG01000047">
    <property type="protein sequence ID" value="VAW58753.1"/>
    <property type="molecule type" value="Genomic_DNA"/>
</dbReference>
<evidence type="ECO:0000256" key="7">
    <source>
        <dbReference type="SAM" id="Phobius"/>
    </source>
</evidence>
<evidence type="ECO:0000256" key="5">
    <source>
        <dbReference type="ARBA" id="ARBA00023004"/>
    </source>
</evidence>
<evidence type="ECO:0000256" key="4">
    <source>
        <dbReference type="ARBA" id="ARBA00022989"/>
    </source>
</evidence>